<dbReference type="RefSeq" id="WP_063375527.1">
    <property type="nucleotide sequence ID" value="NZ_AUXT01000023.1"/>
</dbReference>
<organism evidence="1 2">
    <name type="scientific">Pseudoalteromonas luteoviolacea NCIMB 1942</name>
    <dbReference type="NCBI Taxonomy" id="1365253"/>
    <lineage>
        <taxon>Bacteria</taxon>
        <taxon>Pseudomonadati</taxon>
        <taxon>Pseudomonadota</taxon>
        <taxon>Gammaproteobacteria</taxon>
        <taxon>Alteromonadales</taxon>
        <taxon>Pseudoalteromonadaceae</taxon>
        <taxon>Pseudoalteromonas</taxon>
    </lineage>
</organism>
<name>A0A161YCY3_9GAMM</name>
<sequence>MQVCFDLLIPKTCFGDDSPFQEEFAYWGDESFSLDPPRYVWKEEVKFKKQAMPEHMLKYIPSKVNISGWIYLSLENNALEIWEKSVNEPSFDESPLMLKEVLDKLLPLLSEWVVIFELNGDQIDNVYQMNESTLLDKIETALNWKNEPEGFLAWHKS</sequence>
<protein>
    <submittedName>
        <fullName evidence="1">Uncharacterized protein</fullName>
    </submittedName>
</protein>
<evidence type="ECO:0000313" key="2">
    <source>
        <dbReference type="Proteomes" id="UP000076587"/>
    </source>
</evidence>
<dbReference type="EMBL" id="AUXT01000023">
    <property type="protein sequence ID" value="KZN57910.1"/>
    <property type="molecule type" value="Genomic_DNA"/>
</dbReference>
<dbReference type="OrthoDB" id="6311115at2"/>
<accession>A0A161YCY3</accession>
<comment type="caution">
    <text evidence="1">The sequence shown here is derived from an EMBL/GenBank/DDBJ whole genome shotgun (WGS) entry which is preliminary data.</text>
</comment>
<dbReference type="PATRIC" id="fig|1365253.3.peg.495"/>
<evidence type="ECO:0000313" key="1">
    <source>
        <dbReference type="EMBL" id="KZN57910.1"/>
    </source>
</evidence>
<reference evidence="1 2" key="1">
    <citation type="submission" date="2013-07" db="EMBL/GenBank/DDBJ databases">
        <title>Comparative Genomic and Metabolomic Analysis of Twelve Strains of Pseudoalteromonas luteoviolacea.</title>
        <authorList>
            <person name="Vynne N.G."/>
            <person name="Mansson M."/>
            <person name="Gram L."/>
        </authorList>
    </citation>
    <scope>NUCLEOTIDE SEQUENCE [LARGE SCALE GENOMIC DNA]</scope>
    <source>
        <strain evidence="1 2">NCIMB 1942</strain>
    </source>
</reference>
<proteinExistence type="predicted"/>
<gene>
    <name evidence="1" type="ORF">N482_23240</name>
</gene>
<dbReference type="Proteomes" id="UP000076587">
    <property type="component" value="Unassembled WGS sequence"/>
</dbReference>
<dbReference type="AlphaFoldDB" id="A0A161YCY3"/>